<keyword evidence="1" id="KW-0677">Repeat</keyword>
<reference evidence="3" key="1">
    <citation type="submission" date="2022-07" db="EMBL/GenBank/DDBJ databases">
        <title>Draft genome sequence of Zalerion maritima ATCC 34329, a (micro)plastics degrading marine fungus.</title>
        <authorList>
            <person name="Paco A."/>
            <person name="Goncalves M.F.M."/>
            <person name="Rocha-Santos T.A.P."/>
            <person name="Alves A."/>
        </authorList>
    </citation>
    <scope>NUCLEOTIDE SEQUENCE</scope>
    <source>
        <strain evidence="3">ATCC 34329</strain>
    </source>
</reference>
<comment type="caution">
    <text evidence="3">The sequence shown here is derived from an EMBL/GenBank/DDBJ whole genome shotgun (WGS) entry which is preliminary data.</text>
</comment>
<dbReference type="Gene3D" id="3.40.50.300">
    <property type="entry name" value="P-loop containing nucleotide triphosphate hydrolases"/>
    <property type="match status" value="1"/>
</dbReference>
<dbReference type="AlphaFoldDB" id="A0AAD5RLX6"/>
<organism evidence="3 4">
    <name type="scientific">Zalerion maritima</name>
    <dbReference type="NCBI Taxonomy" id="339359"/>
    <lineage>
        <taxon>Eukaryota</taxon>
        <taxon>Fungi</taxon>
        <taxon>Dikarya</taxon>
        <taxon>Ascomycota</taxon>
        <taxon>Pezizomycotina</taxon>
        <taxon>Sordariomycetes</taxon>
        <taxon>Lulworthiomycetidae</taxon>
        <taxon>Lulworthiales</taxon>
        <taxon>Lulworthiaceae</taxon>
        <taxon>Zalerion</taxon>
    </lineage>
</organism>
<dbReference type="InterPro" id="IPR056884">
    <property type="entry name" value="NPHP3-like_N"/>
</dbReference>
<dbReference type="Pfam" id="PF24883">
    <property type="entry name" value="NPHP3_N"/>
    <property type="match status" value="1"/>
</dbReference>
<dbReference type="PANTHER" id="PTHR10039:SF5">
    <property type="entry name" value="NACHT DOMAIN-CONTAINING PROTEIN"/>
    <property type="match status" value="1"/>
</dbReference>
<gene>
    <name evidence="3" type="ORF">MKZ38_004471</name>
</gene>
<dbReference type="PANTHER" id="PTHR10039">
    <property type="entry name" value="AMELOGENIN"/>
    <property type="match status" value="1"/>
</dbReference>
<proteinExistence type="predicted"/>
<evidence type="ECO:0000259" key="2">
    <source>
        <dbReference type="Pfam" id="PF24883"/>
    </source>
</evidence>
<name>A0AAD5RLX6_9PEZI</name>
<feature type="domain" description="Nephrocystin 3-like N-terminal" evidence="2">
    <location>
        <begin position="303"/>
        <end position="497"/>
    </location>
</feature>
<dbReference type="Proteomes" id="UP001201980">
    <property type="component" value="Unassembled WGS sequence"/>
</dbReference>
<dbReference type="InterPro" id="IPR027417">
    <property type="entry name" value="P-loop_NTPase"/>
</dbReference>
<evidence type="ECO:0000313" key="3">
    <source>
        <dbReference type="EMBL" id="KAJ2897694.1"/>
    </source>
</evidence>
<keyword evidence="4" id="KW-1185">Reference proteome</keyword>
<dbReference type="EMBL" id="JAKWBI020000260">
    <property type="protein sequence ID" value="KAJ2897694.1"/>
    <property type="molecule type" value="Genomic_DNA"/>
</dbReference>
<evidence type="ECO:0000313" key="4">
    <source>
        <dbReference type="Proteomes" id="UP001201980"/>
    </source>
</evidence>
<accession>A0AAD5RLX6</accession>
<evidence type="ECO:0000256" key="1">
    <source>
        <dbReference type="ARBA" id="ARBA00022737"/>
    </source>
</evidence>
<protein>
    <recommendedName>
        <fullName evidence="2">Nephrocystin 3-like N-terminal domain-containing protein</fullName>
    </recommendedName>
</protein>
<sequence>MFNSTAQAGHGSVRHIALEKSHTQHKLKRVAFLPTSLQLKTSPEAQSRHSYQRKYTFRSQSATPISNMSGIEIIGILANIAPLVSQLAGNIEHFVQWDRRTTRQQELLSSVTAELDIIIAILPDYPTVDSDAELLAILTESIALAKALHGKMAKAGSRPRPPIWLFFMARWLGKREKREIDALISQLIDARMRLIVTISEGSVGESITRQDKINQVQASPQYLELDAHGKAVLDTLLLQYRQSISSEEAARYFAAGGRFINGLQSPAAETKTVRDVGEALLEVLRYKVMESRRDDIAKEFQSSCKWVFEDNPPGSRWTSLPDWLANGSGVYLIEGHEASGKSTMMKYIFTNDQTHTHLQTWAGPDSLVATAFFFWRNGTRLEKSDEGLFRSLLYSVLSQEPQLIPTVLPREWAMLYSSATIPNVPNAGLGAWRVKDLQEAFRRLVNQRQVALKMFFLVDGIDEYQQSETDNDYASLLDFFKNEMAASPNAKLLFSSRPLGEFGQLNIEPNLTLHELNHDDIESYVRTVLDDNTAFRDARTADTQSANNVTNHIVEKSSGIFLWAVLSVEAIKGKLSGGATLHEISQDLDTQLGPALHDLYHRILASLEVSSRLQASEVLQIVLATPEVRRSSADDAEESLRLIDLAMALGDPQDTVEASIRPWEQDRVNAKCDKIAKAFMRTWPGFITTANPSESRGNVSPASVIRYCHRSVPEFLRRLRPDLVETSKTGPYSFCPYLGHLKSAVHQLKIMPNPLPDNSRRSLWAFATSGLLAASRVDASDSAQESSYRELLRALDQAMQHHHKRLQKGPDNRYIATRLQDPNGVVALDDKGRDAKRIAKMHWSNFHFDPNCSHPRSWEDSFLSLAIQFGLQTYVTSQLGPGVKVSKSKKGRPLLDYALRPSPLAPYDLIQPKLVETLLDRGSNPNDKFGDRTCWEGALLWQYETFLKGSAKAITETGGTTNDARIVAGNRAAIFRLLIDKGANLDAIISVSEKYYDTLPAKTVVEESFKAWVEDDTYEGLLTRFKG</sequence>